<organism evidence="1 2">
    <name type="scientific">Holotrichia oblita</name>
    <name type="common">Chafer beetle</name>
    <dbReference type="NCBI Taxonomy" id="644536"/>
    <lineage>
        <taxon>Eukaryota</taxon>
        <taxon>Metazoa</taxon>
        <taxon>Ecdysozoa</taxon>
        <taxon>Arthropoda</taxon>
        <taxon>Hexapoda</taxon>
        <taxon>Insecta</taxon>
        <taxon>Pterygota</taxon>
        <taxon>Neoptera</taxon>
        <taxon>Endopterygota</taxon>
        <taxon>Coleoptera</taxon>
        <taxon>Polyphaga</taxon>
        <taxon>Scarabaeiformia</taxon>
        <taxon>Scarabaeidae</taxon>
        <taxon>Melolonthinae</taxon>
        <taxon>Holotrichia</taxon>
    </lineage>
</organism>
<proteinExistence type="predicted"/>
<dbReference type="EMBL" id="CM043018">
    <property type="protein sequence ID" value="KAI4463970.1"/>
    <property type="molecule type" value="Genomic_DNA"/>
</dbReference>
<sequence>MTNRQSPTLIDTSQFLDNTIENTGPEEDEFNSTSSRNFERNQSTISSLLILYLRICDCNFYNLTTLLDTNNDHYSGCNENTLIVFESDGVTNNSNTIKLDSFTKLLGLNTFDSIENKSLIFHVNNITIHCQSLSCIQNNFNTLKLPIIDVIKVNETLVRDSNFSCYLNQSYDISIECCAQTYGEITFKINVSTHTSSGNFNKCIDELFVIDIAVYTGSLLSLLGLISIFTSAILIKDWFKKRMLTLQLSLNRLSPTLIDTSQFPDNTIEKTGPEEDEFNSTSSPNFELNQSTISSLLILYLRICNCNFYNLTTLLDDKNDHYSGCNENTLIVFESDGTTNNSNTIKLDSFTKLLGLNTFDSIENKSLIFHVNNITIHCQSLSCIQNNFNTLKLPIIDVIKVNETLVRDSNFSCYLNQSYDISIECCAQTYGEITFKINVSTHTSSVFDATPKIPYGLLTGNLMEPGNYDGCLRVRYDGEYGRVLGKYCGMSVAVILPIHLTMDDQIQTTSLERRLPGDSGLSLKSGLPMQPETGYRILVTSVCIPSACEPSEVLEFLYITNVLPLVQTVDTMECETSETTPEFTGGDIGFIVFISIVLAFVVICTVYDEVIRDKNRTAHPLYVAFSLKRNFLKIVEHSKNDSRIGCLDGLRVFSILWVILGHRFSISEILPWVNADYSQSWRRSTYTQYAQGASSAVDTFMFLTGLLMAMSFVKTHSKPKSNFNLIVYYVHRYLRLTPAAAVTYFLHVSLFMHMGNGPFWQYLTQRTRDNCLDRWSSFFFYYQNYLDHNNMCLLHTWYLSMDMQIFILSPMVLFPLAKRTKLMMRAGLPILIALSMACPFIITYYYETEIFSEAYYTYYYYPTHTRLSPWLIGVFTGAILHVYKDKKLAIHPIINLSIWLVVIVGMVACVFLGNNVTYNYDRLATSFYLTFYRPAWCVGLAWVVIACSKGRGGIFEFVLSADIFQMLAKLTYSMYLVHVTCLLLNVARTRFPGHFGDQELIHLFLGDMLMTMTLGIVWCVLFESPLVAVERFVFGTPRKGKKPRANGTVNAKDDKGIEGIKVVGKTDTTDTHEFNKDPLKAEEEIANANNLRAMQDNNEAEYILPEDVNSRETGEDTIDASHTYNEIVNYNNAMTRNSLNDDDESMKIDIEAGKGDDNFNDSTESLGDGDKYMEIDDKIDDNSVDNLGYEDEVDQVHTNSAEKARE</sequence>
<gene>
    <name evidence="1" type="ORF">MML48_4g00011990</name>
</gene>
<reference evidence="1" key="1">
    <citation type="submission" date="2022-04" db="EMBL/GenBank/DDBJ databases">
        <title>Chromosome-scale genome assembly of Holotrichia oblita Faldermann.</title>
        <authorList>
            <person name="Rongchong L."/>
        </authorList>
    </citation>
    <scope>NUCLEOTIDE SEQUENCE</scope>
    <source>
        <strain evidence="1">81SQS9</strain>
    </source>
</reference>
<keyword evidence="2" id="KW-1185">Reference proteome</keyword>
<evidence type="ECO:0000313" key="2">
    <source>
        <dbReference type="Proteomes" id="UP001056778"/>
    </source>
</evidence>
<name>A0ACB9TAV7_HOLOL</name>
<evidence type="ECO:0000313" key="1">
    <source>
        <dbReference type="EMBL" id="KAI4463970.1"/>
    </source>
</evidence>
<comment type="caution">
    <text evidence="1">The sequence shown here is derived from an EMBL/GenBank/DDBJ whole genome shotgun (WGS) entry which is preliminary data.</text>
</comment>
<protein>
    <submittedName>
        <fullName evidence="1">O-acyltransferase</fullName>
    </submittedName>
</protein>
<accession>A0ACB9TAV7</accession>
<dbReference type="Proteomes" id="UP001056778">
    <property type="component" value="Chromosome 4"/>
</dbReference>